<evidence type="ECO:0000256" key="1">
    <source>
        <dbReference type="ARBA" id="ARBA00004496"/>
    </source>
</evidence>
<evidence type="ECO:0000259" key="7">
    <source>
        <dbReference type="Pfam" id="PF21982"/>
    </source>
</evidence>
<dbReference type="Pfam" id="PF21982">
    <property type="entry name" value="RecX_HTH1"/>
    <property type="match status" value="1"/>
</dbReference>
<evidence type="ECO:0000313" key="8">
    <source>
        <dbReference type="EMBL" id="VAW83757.1"/>
    </source>
</evidence>
<keyword evidence="4" id="KW-0963">Cytoplasm</keyword>
<dbReference type="InterPro" id="IPR053925">
    <property type="entry name" value="RecX_HTH_3rd"/>
</dbReference>
<dbReference type="PANTHER" id="PTHR33602:SF1">
    <property type="entry name" value="REGULATORY PROTEIN RECX FAMILY PROTEIN"/>
    <property type="match status" value="1"/>
</dbReference>
<evidence type="ECO:0000259" key="6">
    <source>
        <dbReference type="Pfam" id="PF21981"/>
    </source>
</evidence>
<dbReference type="Gene3D" id="1.10.10.10">
    <property type="entry name" value="Winged helix-like DNA-binding domain superfamily/Winged helix DNA-binding domain"/>
    <property type="match status" value="3"/>
</dbReference>
<evidence type="ECO:0000256" key="2">
    <source>
        <dbReference type="ARBA" id="ARBA00009695"/>
    </source>
</evidence>
<dbReference type="InterPro" id="IPR053926">
    <property type="entry name" value="RecX_HTH_1st"/>
</dbReference>
<dbReference type="InterPro" id="IPR003783">
    <property type="entry name" value="Regulatory_RecX"/>
</dbReference>
<feature type="domain" description="RecX second three-helical" evidence="5">
    <location>
        <begin position="56"/>
        <end position="94"/>
    </location>
</feature>
<feature type="domain" description="RecX first three-helical" evidence="7">
    <location>
        <begin position="12"/>
        <end position="49"/>
    </location>
</feature>
<gene>
    <name evidence="8" type="ORF">MNBD_GAMMA18-91</name>
</gene>
<feature type="domain" description="RecX third three-helical" evidence="6">
    <location>
        <begin position="101"/>
        <end position="145"/>
    </location>
</feature>
<dbReference type="GO" id="GO:0005737">
    <property type="term" value="C:cytoplasm"/>
    <property type="evidence" value="ECO:0007669"/>
    <property type="project" value="UniProtKB-SubCell"/>
</dbReference>
<evidence type="ECO:0000259" key="5">
    <source>
        <dbReference type="Pfam" id="PF02631"/>
    </source>
</evidence>
<dbReference type="EMBL" id="UOFP01000001">
    <property type="protein sequence ID" value="VAW83757.1"/>
    <property type="molecule type" value="Genomic_DNA"/>
</dbReference>
<dbReference type="Pfam" id="PF21981">
    <property type="entry name" value="RecX_HTH3"/>
    <property type="match status" value="1"/>
</dbReference>
<dbReference type="GO" id="GO:0006282">
    <property type="term" value="P:regulation of DNA repair"/>
    <property type="evidence" value="ECO:0007669"/>
    <property type="project" value="InterPro"/>
</dbReference>
<comment type="subcellular location">
    <subcellularLocation>
        <location evidence="1">Cytoplasm</location>
    </subcellularLocation>
</comment>
<dbReference type="InterPro" id="IPR053924">
    <property type="entry name" value="RecX_HTH_2nd"/>
</dbReference>
<dbReference type="AlphaFoldDB" id="A0A3B0Z8G9"/>
<dbReference type="InterPro" id="IPR036388">
    <property type="entry name" value="WH-like_DNA-bd_sf"/>
</dbReference>
<dbReference type="Pfam" id="PF02631">
    <property type="entry name" value="RecX_HTH2"/>
    <property type="match status" value="1"/>
</dbReference>
<protein>
    <recommendedName>
        <fullName evidence="3">Regulatory protein RecX</fullName>
    </recommendedName>
</protein>
<sequence>MEMPQQLVKLRQHAILLLTRREHARFELTNKLLAKGYELPQVDQILDQLEAENLLSDKRFAECYIRSRASKGYGPYRISMELRERRIDEQVVNEFLYHDWDWYERAVEVRRKRFGIEPVADLKARAKQQRFLQYRGFSSEQINVAMRQND</sequence>
<name>A0A3B0Z8G9_9ZZZZ</name>
<accession>A0A3B0Z8G9</accession>
<dbReference type="HAMAP" id="MF_01114">
    <property type="entry name" value="RecX"/>
    <property type="match status" value="1"/>
</dbReference>
<evidence type="ECO:0000256" key="3">
    <source>
        <dbReference type="ARBA" id="ARBA00018111"/>
    </source>
</evidence>
<reference evidence="8" key="1">
    <citation type="submission" date="2018-06" db="EMBL/GenBank/DDBJ databases">
        <authorList>
            <person name="Zhirakovskaya E."/>
        </authorList>
    </citation>
    <scope>NUCLEOTIDE SEQUENCE</scope>
</reference>
<organism evidence="8">
    <name type="scientific">hydrothermal vent metagenome</name>
    <dbReference type="NCBI Taxonomy" id="652676"/>
    <lineage>
        <taxon>unclassified sequences</taxon>
        <taxon>metagenomes</taxon>
        <taxon>ecological metagenomes</taxon>
    </lineage>
</organism>
<evidence type="ECO:0000256" key="4">
    <source>
        <dbReference type="ARBA" id="ARBA00022490"/>
    </source>
</evidence>
<comment type="similarity">
    <text evidence="2">Belongs to the RecX family.</text>
</comment>
<dbReference type="PANTHER" id="PTHR33602">
    <property type="entry name" value="REGULATORY PROTEIN RECX FAMILY PROTEIN"/>
    <property type="match status" value="1"/>
</dbReference>
<proteinExistence type="inferred from homology"/>